<dbReference type="Gene3D" id="3.60.15.10">
    <property type="entry name" value="Ribonuclease Z/Hydroxyacylglutathione hydrolase-like"/>
    <property type="match status" value="1"/>
</dbReference>
<dbReference type="InterPro" id="IPR050855">
    <property type="entry name" value="NDM-1-like"/>
</dbReference>
<dbReference type="InterPro" id="IPR036866">
    <property type="entry name" value="RibonucZ/Hydroxyglut_hydro"/>
</dbReference>
<dbReference type="STRING" id="1174501.SAMN05216192_1151"/>
<protein>
    <submittedName>
        <fullName evidence="5">Glyoxylase, beta-lactamase superfamily II</fullName>
    </submittedName>
</protein>
<evidence type="ECO:0000256" key="2">
    <source>
        <dbReference type="ARBA" id="ARBA00034301"/>
    </source>
</evidence>
<comment type="catalytic activity">
    <reaction evidence="3">
        <text>3',5'-cyclic UMP + H2O = UMP + H(+)</text>
        <dbReference type="Rhea" id="RHEA:70575"/>
        <dbReference type="ChEBI" id="CHEBI:15377"/>
        <dbReference type="ChEBI" id="CHEBI:15378"/>
        <dbReference type="ChEBI" id="CHEBI:57865"/>
        <dbReference type="ChEBI" id="CHEBI:184387"/>
    </reaction>
    <physiologicalReaction direction="left-to-right" evidence="3">
        <dbReference type="Rhea" id="RHEA:70576"/>
    </physiologicalReaction>
</comment>
<evidence type="ECO:0000256" key="3">
    <source>
        <dbReference type="ARBA" id="ARBA00048505"/>
    </source>
</evidence>
<dbReference type="AlphaFoldDB" id="A0A1G8SM74"/>
<evidence type="ECO:0000256" key="1">
    <source>
        <dbReference type="ARBA" id="ARBA00034221"/>
    </source>
</evidence>
<evidence type="ECO:0000259" key="4">
    <source>
        <dbReference type="SMART" id="SM00849"/>
    </source>
</evidence>
<dbReference type="EMBL" id="FNDX01000015">
    <property type="protein sequence ID" value="SDJ30352.1"/>
    <property type="molecule type" value="Genomic_DNA"/>
</dbReference>
<dbReference type="PANTHER" id="PTHR42951">
    <property type="entry name" value="METALLO-BETA-LACTAMASE DOMAIN-CONTAINING"/>
    <property type="match status" value="1"/>
</dbReference>
<dbReference type="PANTHER" id="PTHR42951:SF4">
    <property type="entry name" value="ACYL-COENZYME A THIOESTERASE MBLAC2"/>
    <property type="match status" value="1"/>
</dbReference>
<name>A0A1G8SM74_9BACL</name>
<organism evidence="5 6">
    <name type="scientific">Paenibacillus typhae</name>
    <dbReference type="NCBI Taxonomy" id="1174501"/>
    <lineage>
        <taxon>Bacteria</taxon>
        <taxon>Bacillati</taxon>
        <taxon>Bacillota</taxon>
        <taxon>Bacilli</taxon>
        <taxon>Bacillales</taxon>
        <taxon>Paenibacillaceae</taxon>
        <taxon>Paenibacillus</taxon>
    </lineage>
</organism>
<evidence type="ECO:0000313" key="5">
    <source>
        <dbReference type="EMBL" id="SDJ30352.1"/>
    </source>
</evidence>
<comment type="function">
    <text evidence="2">Counteracts the endogenous Pycsar antiviral defense system. Phosphodiesterase that enables metal-dependent hydrolysis of host cyclic nucleotide Pycsar defense signals such as cCMP and cUMP.</text>
</comment>
<sequence>MNNPWFTVQRIDESTFAISEYGHWEKVHSFLLLGQQKAALIDTGLGIGNIREVTTRLTTLPVFVLTTHVHTDHIGGHGLFSEIYVHEGDCDWLVHGIQGLSIEHIRADLVRDLSQSLPEGFNADTYTPYCGRPAGLLEDGQIIDLGGRSLEVYHTPGHSPGHVCFFEGASGYLFTGDLLYDETPVYAFYPSTSPADLVRSWERIADIPGVTKVFGSHNTLGLEPEILVEVKLAAKTLREKNLISFGTGIHTFNGFSVRF</sequence>
<comment type="catalytic activity">
    <reaction evidence="1">
        <text>3',5'-cyclic CMP + H2O = CMP + H(+)</text>
        <dbReference type="Rhea" id="RHEA:72675"/>
        <dbReference type="ChEBI" id="CHEBI:15377"/>
        <dbReference type="ChEBI" id="CHEBI:15378"/>
        <dbReference type="ChEBI" id="CHEBI:58003"/>
        <dbReference type="ChEBI" id="CHEBI:60377"/>
    </reaction>
    <physiologicalReaction direction="left-to-right" evidence="1">
        <dbReference type="Rhea" id="RHEA:72676"/>
    </physiologicalReaction>
</comment>
<dbReference type="Pfam" id="PF00753">
    <property type="entry name" value="Lactamase_B"/>
    <property type="match status" value="1"/>
</dbReference>
<dbReference type="InterPro" id="IPR001279">
    <property type="entry name" value="Metallo-B-lactamas"/>
</dbReference>
<evidence type="ECO:0000313" key="6">
    <source>
        <dbReference type="Proteomes" id="UP000199050"/>
    </source>
</evidence>
<proteinExistence type="predicted"/>
<dbReference type="Proteomes" id="UP000199050">
    <property type="component" value="Unassembled WGS sequence"/>
</dbReference>
<dbReference type="SUPFAM" id="SSF56281">
    <property type="entry name" value="Metallo-hydrolase/oxidoreductase"/>
    <property type="match status" value="1"/>
</dbReference>
<reference evidence="6" key="1">
    <citation type="submission" date="2016-10" db="EMBL/GenBank/DDBJ databases">
        <authorList>
            <person name="Varghese N."/>
            <person name="Submissions S."/>
        </authorList>
    </citation>
    <scope>NUCLEOTIDE SEQUENCE [LARGE SCALE GENOMIC DNA]</scope>
    <source>
        <strain evidence="6">CGMCC 1.11012</strain>
    </source>
</reference>
<accession>A0A1G8SM74</accession>
<dbReference type="SMART" id="SM00849">
    <property type="entry name" value="Lactamase_B"/>
    <property type="match status" value="1"/>
</dbReference>
<keyword evidence="6" id="KW-1185">Reference proteome</keyword>
<feature type="domain" description="Metallo-beta-lactamase" evidence="4">
    <location>
        <begin position="26"/>
        <end position="217"/>
    </location>
</feature>
<gene>
    <name evidence="5" type="ORF">SAMN05216192_1151</name>
</gene>